<dbReference type="PANTHER" id="PTHR10272:SF0">
    <property type="entry name" value="PLATELET-ACTIVATING FACTOR ACETYLHYDROLASE"/>
    <property type="match status" value="1"/>
</dbReference>
<dbReference type="KEGG" id="cvn:111101359"/>
<keyword evidence="2 5" id="KW-0378">Hydrolase</keyword>
<comment type="catalytic activity">
    <reaction evidence="5">
        <text>a 1-O-alkyl-2-acetyl-sn-glycero-3-phosphocholine + H2O = a 1-O-alkyl-sn-glycero-3-phosphocholine + acetate + H(+)</text>
        <dbReference type="Rhea" id="RHEA:17777"/>
        <dbReference type="ChEBI" id="CHEBI:15377"/>
        <dbReference type="ChEBI" id="CHEBI:15378"/>
        <dbReference type="ChEBI" id="CHEBI:30089"/>
        <dbReference type="ChEBI" id="CHEBI:30909"/>
        <dbReference type="ChEBI" id="CHEBI:36707"/>
        <dbReference type="EC" id="3.1.1.47"/>
    </reaction>
</comment>
<feature type="active site" description="Charge relay system" evidence="6">
    <location>
        <position position="374"/>
    </location>
</feature>
<feature type="active site" description="Charge relay system" evidence="6">
    <location>
        <position position="317"/>
    </location>
</feature>
<dbReference type="InterPro" id="IPR029058">
    <property type="entry name" value="AB_hydrolase_fold"/>
</dbReference>
<dbReference type="GO" id="GO:0016042">
    <property type="term" value="P:lipid catabolic process"/>
    <property type="evidence" value="ECO:0007669"/>
    <property type="project" value="UniProtKB-KW"/>
</dbReference>
<reference evidence="8" key="2">
    <citation type="submission" date="2025-08" db="UniProtKB">
        <authorList>
            <consortium name="RefSeq"/>
        </authorList>
    </citation>
    <scope>IDENTIFICATION</scope>
    <source>
        <tissue evidence="8">Whole sample</tissue>
    </source>
</reference>
<evidence type="ECO:0000256" key="5">
    <source>
        <dbReference type="PIRNR" id="PIRNR018169"/>
    </source>
</evidence>
<evidence type="ECO:0000256" key="6">
    <source>
        <dbReference type="PIRSR" id="PIRSR018169-1"/>
    </source>
</evidence>
<dbReference type="EC" id="3.1.1.47" evidence="1 5"/>
<dbReference type="SUPFAM" id="SSF53474">
    <property type="entry name" value="alpha/beta-Hydrolases"/>
    <property type="match status" value="1"/>
</dbReference>
<evidence type="ECO:0000313" key="8">
    <source>
        <dbReference type="RefSeq" id="XP_022289524.1"/>
    </source>
</evidence>
<dbReference type="GO" id="GO:0003847">
    <property type="term" value="F:1-alkyl-2-acetylglycerophosphocholine esterase activity"/>
    <property type="evidence" value="ECO:0007669"/>
    <property type="project" value="UniProtKB-UniRule"/>
</dbReference>
<dbReference type="Pfam" id="PF03403">
    <property type="entry name" value="PAF-AH_p_II"/>
    <property type="match status" value="1"/>
</dbReference>
<name>A0A8B8AHP4_CRAVI</name>
<evidence type="ECO:0000256" key="1">
    <source>
        <dbReference type="ARBA" id="ARBA00013201"/>
    </source>
</evidence>
<gene>
    <name evidence="8" type="primary">LOC111101359</name>
</gene>
<organism evidence="7 8">
    <name type="scientific">Crassostrea virginica</name>
    <name type="common">Eastern oyster</name>
    <dbReference type="NCBI Taxonomy" id="6565"/>
    <lineage>
        <taxon>Eukaryota</taxon>
        <taxon>Metazoa</taxon>
        <taxon>Spiralia</taxon>
        <taxon>Lophotrochozoa</taxon>
        <taxon>Mollusca</taxon>
        <taxon>Bivalvia</taxon>
        <taxon>Autobranchia</taxon>
        <taxon>Pteriomorphia</taxon>
        <taxon>Ostreida</taxon>
        <taxon>Ostreoidea</taxon>
        <taxon>Ostreidae</taxon>
        <taxon>Crassostrea</taxon>
    </lineage>
</organism>
<accession>A0A8B8AHP4</accession>
<evidence type="ECO:0000256" key="2">
    <source>
        <dbReference type="ARBA" id="ARBA00022801"/>
    </source>
</evidence>
<dbReference type="PANTHER" id="PTHR10272">
    <property type="entry name" value="PLATELET-ACTIVATING FACTOR ACETYLHYDROLASE"/>
    <property type="match status" value="1"/>
</dbReference>
<keyword evidence="3 5" id="KW-0442">Lipid degradation</keyword>
<evidence type="ECO:0000256" key="4">
    <source>
        <dbReference type="ARBA" id="ARBA00023098"/>
    </source>
</evidence>
<dbReference type="InterPro" id="IPR016715">
    <property type="entry name" value="PAF_acetylhydro_eukaryote"/>
</dbReference>
<protein>
    <recommendedName>
        <fullName evidence="1 5">1-alkyl-2-acetylglycerophosphocholine esterase</fullName>
        <ecNumber evidence="1 5">3.1.1.47</ecNumber>
    </recommendedName>
</protein>
<sequence length="447" mass="51575">MDLQMKLCDSVTGSLNRTPSFNLKVFRKFLDERNSEESRKIRRHTPVGSGEYSVGCWDVMSCGLTEKGSFFRLFYPVEKTDIYKRDKQWPLWLPRKQYGEGYADILTKNPKIKVVGKLFNWMGGDVYVPALWQAPLCPSNTQFPVVIFSHGLGGNRTTNTTVCCELASQGFIVASVEHRDGSASMTYRLTEQVNKHNVTTSGESNTRPHHRHSVHRTHLYSEEWKPFEWFDPWDDFTYRNKQVHHRADEVIRALETLTLLHNGREVHNAMRTHFNTKQFMNRMDLSRVVVMGHSFGGATTLCTLSKDKRFRLGVVLDGWMHPLDEQVYDNIQQPVLMINMESFQWKKNVEQMMRLMSEEDREKRSMITIKGTCHQSVTDFQFLVNKAVGRVLDVRYTLSPKTAMSLTNKASLGFIRKHLGLKDKDTHDDILSGDHEHIIPGTNVSLS</sequence>
<dbReference type="OrthoDB" id="2363873at2759"/>
<feature type="active site" description="Nucleophile" evidence="6">
    <location>
        <position position="294"/>
    </location>
</feature>
<dbReference type="RefSeq" id="XP_022289524.1">
    <property type="nucleotide sequence ID" value="XM_022433816.1"/>
</dbReference>
<keyword evidence="7" id="KW-1185">Reference proteome</keyword>
<proteinExistence type="predicted"/>
<dbReference type="AlphaFoldDB" id="A0A8B8AHP4"/>
<reference evidence="7" key="1">
    <citation type="submission" date="2024-06" db="UniProtKB">
        <authorList>
            <consortium name="RefSeq"/>
        </authorList>
    </citation>
    <scope>NUCLEOTIDE SEQUENCE [LARGE SCALE GENOMIC DNA]</scope>
</reference>
<dbReference type="Proteomes" id="UP000694844">
    <property type="component" value="Chromosome 1"/>
</dbReference>
<dbReference type="Gene3D" id="3.40.50.1820">
    <property type="entry name" value="alpha/beta hydrolase"/>
    <property type="match status" value="1"/>
</dbReference>
<evidence type="ECO:0000256" key="3">
    <source>
        <dbReference type="ARBA" id="ARBA00022963"/>
    </source>
</evidence>
<dbReference type="PIRSF" id="PIRSF018169">
    <property type="entry name" value="PAF_acetylhydrolase"/>
    <property type="match status" value="1"/>
</dbReference>
<dbReference type="GeneID" id="111101359"/>
<keyword evidence="4 5" id="KW-0443">Lipid metabolism</keyword>
<evidence type="ECO:0000313" key="7">
    <source>
        <dbReference type="Proteomes" id="UP000694844"/>
    </source>
</evidence>